<reference evidence="1" key="1">
    <citation type="submission" date="2020-10" db="EMBL/GenBank/DDBJ databases">
        <authorList>
            <person name="Castelo-Branco R."/>
            <person name="Eusebio N."/>
            <person name="Adriana R."/>
            <person name="Vieira A."/>
            <person name="Brugerolle De Fraissinette N."/>
            <person name="Rezende De Castro R."/>
            <person name="Schneider M.P."/>
            <person name="Vasconcelos V."/>
            <person name="Leao P.N."/>
        </authorList>
    </citation>
    <scope>NUCLEOTIDE SEQUENCE</scope>
    <source>
        <strain evidence="1">LEGE 07310</strain>
    </source>
</reference>
<dbReference type="InterPro" id="IPR036102">
    <property type="entry name" value="OsmC/Ohrsf"/>
</dbReference>
<comment type="caution">
    <text evidence="1">The sequence shown here is derived from an EMBL/GenBank/DDBJ whole genome shotgun (WGS) entry which is preliminary data.</text>
</comment>
<dbReference type="Gene3D" id="3.30.300.20">
    <property type="match status" value="1"/>
</dbReference>
<sequence length="187" mass="20269">MTTQLTSTLNGLDPDVLKELADTVAADASQGKMAFRVSTTWVEGGRSIARVKSFDLGNETIERDFHLVIDEPEEAGGTNLGPNPQEVILAALNACLMTTFTVLCTLEGIRLEKVDIQSSGQLDLRGFFGLDANVTPGFQALDWTLTVRGDATEAQFQKIYETAIAVSPNVWNLRNPVAATPRLQVES</sequence>
<dbReference type="InterPro" id="IPR003718">
    <property type="entry name" value="OsmC/Ohr_fam"/>
</dbReference>
<name>A0A8J7AVW8_9CYAN</name>
<dbReference type="EMBL" id="JADEXG010000025">
    <property type="protein sequence ID" value="MBE9078018.1"/>
    <property type="molecule type" value="Genomic_DNA"/>
</dbReference>
<evidence type="ECO:0000313" key="2">
    <source>
        <dbReference type="Proteomes" id="UP000636505"/>
    </source>
</evidence>
<keyword evidence="2" id="KW-1185">Reference proteome</keyword>
<accession>A0A8J7AVW8</accession>
<dbReference type="Proteomes" id="UP000636505">
    <property type="component" value="Unassembled WGS sequence"/>
</dbReference>
<dbReference type="SUPFAM" id="SSF82784">
    <property type="entry name" value="OsmC-like"/>
    <property type="match status" value="1"/>
</dbReference>
<evidence type="ECO:0000313" key="1">
    <source>
        <dbReference type="EMBL" id="MBE9078018.1"/>
    </source>
</evidence>
<organism evidence="1 2">
    <name type="scientific">Vasconcelosia minhoensis LEGE 07310</name>
    <dbReference type="NCBI Taxonomy" id="915328"/>
    <lineage>
        <taxon>Bacteria</taxon>
        <taxon>Bacillati</taxon>
        <taxon>Cyanobacteriota</taxon>
        <taxon>Cyanophyceae</taxon>
        <taxon>Nodosilineales</taxon>
        <taxon>Cymatolegaceae</taxon>
        <taxon>Vasconcelosia</taxon>
        <taxon>Vasconcelosia minhoensis</taxon>
    </lineage>
</organism>
<dbReference type="RefSeq" id="WP_193907420.1">
    <property type="nucleotide sequence ID" value="NZ_JADEXG010000025.1"/>
</dbReference>
<dbReference type="PANTHER" id="PTHR35368">
    <property type="entry name" value="HYDROPEROXIDE REDUCTASE"/>
    <property type="match status" value="1"/>
</dbReference>
<protein>
    <submittedName>
        <fullName evidence="1">OsmC family protein</fullName>
    </submittedName>
</protein>
<dbReference type="Pfam" id="PF02566">
    <property type="entry name" value="OsmC"/>
    <property type="match status" value="1"/>
</dbReference>
<dbReference type="InterPro" id="IPR015946">
    <property type="entry name" value="KH_dom-like_a/b"/>
</dbReference>
<dbReference type="PANTHER" id="PTHR35368:SF1">
    <property type="entry name" value="HYDROPEROXIDE REDUCTASE"/>
    <property type="match status" value="1"/>
</dbReference>
<dbReference type="AlphaFoldDB" id="A0A8J7AVW8"/>
<dbReference type="InterPro" id="IPR052924">
    <property type="entry name" value="OsmC/Ohr_hydroprdx_reductase"/>
</dbReference>
<proteinExistence type="predicted"/>
<gene>
    <name evidence="1" type="ORF">IQ241_12060</name>
</gene>